<dbReference type="Proteomes" id="UP000034947">
    <property type="component" value="Unassembled WGS sequence"/>
</dbReference>
<evidence type="ECO:0000256" key="1">
    <source>
        <dbReference type="SAM" id="MobiDB-lite"/>
    </source>
</evidence>
<dbReference type="EMBL" id="JYKN01001573">
    <property type="protein sequence ID" value="KKK19884.1"/>
    <property type="molecule type" value="Genomic_DNA"/>
</dbReference>
<feature type="compositionally biased region" description="Basic and acidic residues" evidence="1">
    <location>
        <begin position="138"/>
        <end position="151"/>
    </location>
</feature>
<name>A0A0F8UJT0_9EURO</name>
<sequence>MSYNAKNLAYEAKEPAFLQRLRGQYGTAVGGLERPISQRPRRPRDDNDDDAPTYVDAESNEVISKEEYAAMVGSSDNQADPSEKDDEGEEKTGGKAVRDEANTKQEKEAPLTSKQNLAEIGGPRKRKQARVIGEDVQEAEREDTRSKDSAPRKPKQKKKKIKLSFEE</sequence>
<dbReference type="AlphaFoldDB" id="A0A0F8UJT0"/>
<keyword evidence="4" id="KW-1185">Reference proteome</keyword>
<evidence type="ECO:0000313" key="3">
    <source>
        <dbReference type="EMBL" id="KKK19884.1"/>
    </source>
</evidence>
<dbReference type="InterPro" id="IPR027911">
    <property type="entry name" value="DUF4604"/>
</dbReference>
<organism evidence="3 4">
    <name type="scientific">Aspergillus ochraceoroseus</name>
    <dbReference type="NCBI Taxonomy" id="138278"/>
    <lineage>
        <taxon>Eukaryota</taxon>
        <taxon>Fungi</taxon>
        <taxon>Dikarya</taxon>
        <taxon>Ascomycota</taxon>
        <taxon>Pezizomycotina</taxon>
        <taxon>Eurotiomycetes</taxon>
        <taxon>Eurotiomycetidae</taxon>
        <taxon>Eurotiales</taxon>
        <taxon>Aspergillaceae</taxon>
        <taxon>Aspergillus</taxon>
        <taxon>Aspergillus subgen. Nidulantes</taxon>
    </lineage>
</organism>
<feature type="compositionally biased region" description="Basic and acidic residues" evidence="1">
    <location>
        <begin position="90"/>
        <end position="109"/>
    </location>
</feature>
<evidence type="ECO:0000313" key="4">
    <source>
        <dbReference type="Proteomes" id="UP000034947"/>
    </source>
</evidence>
<comment type="caution">
    <text evidence="3">The sequence shown here is derived from an EMBL/GenBank/DDBJ whole genome shotgun (WGS) entry which is preliminary data.</text>
</comment>
<feature type="region of interest" description="Disordered" evidence="1">
    <location>
        <begin position="27"/>
        <end position="167"/>
    </location>
</feature>
<feature type="domain" description="DUF4604" evidence="2">
    <location>
        <begin position="6"/>
        <end position="167"/>
    </location>
</feature>
<dbReference type="VEuPathDB" id="FungiDB:P175DRAFT_0448543"/>
<dbReference type="OrthoDB" id="5388322at2759"/>
<reference evidence="3 4" key="1">
    <citation type="submission" date="2015-02" db="EMBL/GenBank/DDBJ databases">
        <title>Draft Genome Sequences of Two Closely-Related Aflatoxigenic Aspergillus Species Obtained from the Cote d'Ivoire.</title>
        <authorList>
            <person name="Moore G.G."/>
            <person name="Beltz S.B."/>
            <person name="Mack B.M."/>
        </authorList>
    </citation>
    <scope>NUCLEOTIDE SEQUENCE [LARGE SCALE GENOMIC DNA]</scope>
    <source>
        <strain evidence="3 4">SRRC1432</strain>
    </source>
</reference>
<feature type="compositionally biased region" description="Basic residues" evidence="1">
    <location>
        <begin position="152"/>
        <end position="167"/>
    </location>
</feature>
<dbReference type="Pfam" id="PF15377">
    <property type="entry name" value="DUF4604"/>
    <property type="match status" value="1"/>
</dbReference>
<proteinExistence type="predicted"/>
<evidence type="ECO:0000259" key="2">
    <source>
        <dbReference type="Pfam" id="PF15377"/>
    </source>
</evidence>
<accession>A0A0F8UJT0</accession>
<protein>
    <recommendedName>
        <fullName evidence="2">DUF4604 domain-containing protein</fullName>
    </recommendedName>
</protein>
<gene>
    <name evidence="3" type="ORF">AOCH_000223</name>
</gene>